<feature type="domain" description="O-antigen ligase-related" evidence="6">
    <location>
        <begin position="235"/>
        <end position="381"/>
    </location>
</feature>
<dbReference type="GO" id="GO:0016020">
    <property type="term" value="C:membrane"/>
    <property type="evidence" value="ECO:0007669"/>
    <property type="project" value="UniProtKB-SubCell"/>
</dbReference>
<evidence type="ECO:0000259" key="6">
    <source>
        <dbReference type="Pfam" id="PF04932"/>
    </source>
</evidence>
<feature type="transmembrane region" description="Helical" evidence="5">
    <location>
        <begin position="122"/>
        <end position="144"/>
    </location>
</feature>
<evidence type="ECO:0000256" key="4">
    <source>
        <dbReference type="ARBA" id="ARBA00023136"/>
    </source>
</evidence>
<evidence type="ECO:0000256" key="1">
    <source>
        <dbReference type="ARBA" id="ARBA00004141"/>
    </source>
</evidence>
<dbReference type="Pfam" id="PF04932">
    <property type="entry name" value="Wzy_C"/>
    <property type="match status" value="1"/>
</dbReference>
<feature type="transmembrane region" description="Helical" evidence="5">
    <location>
        <begin position="373"/>
        <end position="393"/>
    </location>
</feature>
<feature type="transmembrane region" description="Helical" evidence="5">
    <location>
        <begin position="89"/>
        <end position="110"/>
    </location>
</feature>
<feature type="transmembrane region" description="Helical" evidence="5">
    <location>
        <begin position="34"/>
        <end position="52"/>
    </location>
</feature>
<keyword evidence="3 5" id="KW-1133">Transmembrane helix</keyword>
<feature type="transmembrane region" description="Helical" evidence="5">
    <location>
        <begin position="222"/>
        <end position="243"/>
    </location>
</feature>
<dbReference type="Proteomes" id="UP000248330">
    <property type="component" value="Unassembled WGS sequence"/>
</dbReference>
<organism evidence="7 8">
    <name type="scientific">Sinimarinibacterium flocculans</name>
    <dbReference type="NCBI Taxonomy" id="985250"/>
    <lineage>
        <taxon>Bacteria</taxon>
        <taxon>Pseudomonadati</taxon>
        <taxon>Pseudomonadota</taxon>
        <taxon>Gammaproteobacteria</taxon>
        <taxon>Nevskiales</taxon>
        <taxon>Nevskiaceae</taxon>
        <taxon>Sinimarinibacterium</taxon>
    </lineage>
</organism>
<dbReference type="RefSeq" id="WP_110265266.1">
    <property type="nucleotide sequence ID" value="NZ_JBHSCS010000004.1"/>
</dbReference>
<dbReference type="OrthoDB" id="1118146at2"/>
<keyword evidence="8" id="KW-1185">Reference proteome</keyword>
<protein>
    <submittedName>
        <fullName evidence="7">O-antigen ligase-like membrane protein</fullName>
    </submittedName>
</protein>
<keyword evidence="2 5" id="KW-0812">Transmembrane</keyword>
<keyword evidence="4 5" id="KW-0472">Membrane</keyword>
<evidence type="ECO:0000256" key="5">
    <source>
        <dbReference type="SAM" id="Phobius"/>
    </source>
</evidence>
<dbReference type="PANTHER" id="PTHR37422">
    <property type="entry name" value="TEICHURONIC ACID BIOSYNTHESIS PROTEIN TUAE"/>
    <property type="match status" value="1"/>
</dbReference>
<proteinExistence type="predicted"/>
<comment type="caution">
    <text evidence="7">The sequence shown here is derived from an EMBL/GenBank/DDBJ whole genome shotgun (WGS) entry which is preliminary data.</text>
</comment>
<evidence type="ECO:0000313" key="8">
    <source>
        <dbReference type="Proteomes" id="UP000248330"/>
    </source>
</evidence>
<sequence length="476" mass="51441">MIRRQKIAVVAVLAFVSAQPLIWFSLVRGEGFSVKPVHLAFAAVLGGALLAWGRQVVRWPKRGLSAAFFVLFAAYLVWCWSTLIWSPSVAGFVAIGKDTVYFAMFLILYGSWRNMQMQDKNVVGVWGAAAGCLMFLAVAELTFAQQGRHFLIEYVQAAVSRDLVALQFGFYPKLFNAAAGGETLTRDDANFISTSLRNTLVGAFVLYFFLTNAYRQNRRRRGSLRLAASWIFGGLSLILVVLSVSRSNWLALALGIAAVSMSAYFKNRRRGASSARRGIRLSTLLILMSAIAACLLLAVVSAEALVSVLDVVAARVSQIGDDPRLAMIRESMKAIGDRPLTGYGIGATLSGSIGVVADDMQIHNLFLAAWYEAGYPGFVIAVGFYVVLLVVWARHVISGGRGDEAVVRAQIWVSGLPALPLVRMMVGGGGGGLSLIDMTCLAIFLAEYVRATSAPAPESSPTRVSTMHMPLARARA</sequence>
<feature type="transmembrane region" description="Helical" evidence="5">
    <location>
        <begin position="432"/>
        <end position="449"/>
    </location>
</feature>
<dbReference type="AlphaFoldDB" id="A0A318EDI0"/>
<evidence type="ECO:0000313" key="7">
    <source>
        <dbReference type="EMBL" id="PXV67794.1"/>
    </source>
</evidence>
<keyword evidence="7" id="KW-0436">Ligase</keyword>
<reference evidence="7 8" key="1">
    <citation type="submission" date="2018-04" db="EMBL/GenBank/DDBJ databases">
        <title>Genomic Encyclopedia of Type Strains, Phase IV (KMG-IV): sequencing the most valuable type-strain genomes for metagenomic binning, comparative biology and taxonomic classification.</title>
        <authorList>
            <person name="Goeker M."/>
        </authorList>
    </citation>
    <scope>NUCLEOTIDE SEQUENCE [LARGE SCALE GENOMIC DNA]</scope>
    <source>
        <strain evidence="7 8">DSM 104150</strain>
    </source>
</reference>
<name>A0A318EDI0_9GAMM</name>
<feature type="transmembrane region" description="Helical" evidence="5">
    <location>
        <begin position="249"/>
        <end position="266"/>
    </location>
</feature>
<dbReference type="GO" id="GO:0016874">
    <property type="term" value="F:ligase activity"/>
    <property type="evidence" value="ECO:0007669"/>
    <property type="project" value="UniProtKB-KW"/>
</dbReference>
<accession>A0A318EDI0</accession>
<feature type="transmembrane region" description="Helical" evidence="5">
    <location>
        <begin position="278"/>
        <end position="300"/>
    </location>
</feature>
<feature type="transmembrane region" description="Helical" evidence="5">
    <location>
        <begin position="191"/>
        <end position="210"/>
    </location>
</feature>
<dbReference type="InterPro" id="IPR051533">
    <property type="entry name" value="WaaL-like"/>
</dbReference>
<gene>
    <name evidence="7" type="ORF">C8D93_105151</name>
</gene>
<evidence type="ECO:0000256" key="3">
    <source>
        <dbReference type="ARBA" id="ARBA00022989"/>
    </source>
</evidence>
<comment type="subcellular location">
    <subcellularLocation>
        <location evidence="1">Membrane</location>
        <topology evidence="1">Multi-pass membrane protein</topology>
    </subcellularLocation>
</comment>
<dbReference type="PANTHER" id="PTHR37422:SF13">
    <property type="entry name" value="LIPOPOLYSACCHARIDE BIOSYNTHESIS PROTEIN PA4999-RELATED"/>
    <property type="match status" value="1"/>
</dbReference>
<dbReference type="InterPro" id="IPR007016">
    <property type="entry name" value="O-antigen_ligase-rel_domated"/>
</dbReference>
<dbReference type="EMBL" id="QICN01000005">
    <property type="protein sequence ID" value="PXV67794.1"/>
    <property type="molecule type" value="Genomic_DNA"/>
</dbReference>
<evidence type="ECO:0000256" key="2">
    <source>
        <dbReference type="ARBA" id="ARBA00022692"/>
    </source>
</evidence>
<feature type="transmembrane region" description="Helical" evidence="5">
    <location>
        <begin position="64"/>
        <end position="83"/>
    </location>
</feature>